<comment type="caution">
    <text evidence="1">The sequence shown here is derived from an EMBL/GenBank/DDBJ whole genome shotgun (WGS) entry which is preliminary data.</text>
</comment>
<gene>
    <name evidence="1" type="ORF">HYR64_01740</name>
</gene>
<dbReference type="Proteomes" id="UP000727962">
    <property type="component" value="Unassembled WGS sequence"/>
</dbReference>
<proteinExistence type="predicted"/>
<accession>A0A931LTC7</accession>
<sequence>MKKAVGERGATAMQRASACYGLIFEGERAGLWVDSMVRQARNTKGLTPAADPIAEALLHVYATTRSKRAFHHLVTLRLDGGPEETLWAVREDMLAAYPGDTANYLRRRYGKLDNPGIYRRIPRGHEFIGSLTWELQGETEACERLKGRVSRSRGAKADRDYIVAVLNRIERLRPG</sequence>
<dbReference type="AlphaFoldDB" id="A0A931LTC7"/>
<reference evidence="1" key="1">
    <citation type="submission" date="2020-07" db="EMBL/GenBank/DDBJ databases">
        <title>Huge and variable diversity of episymbiotic CPR bacteria and DPANN archaea in groundwater ecosystems.</title>
        <authorList>
            <person name="He C.Y."/>
            <person name="Keren R."/>
            <person name="Whittaker M."/>
            <person name="Farag I.F."/>
            <person name="Doudna J."/>
            <person name="Cate J.H.D."/>
            <person name="Banfield J.F."/>
        </authorList>
    </citation>
    <scope>NUCLEOTIDE SEQUENCE</scope>
    <source>
        <strain evidence="1">NC_groundwater_17_Pr7_B-0.1um_64_12</strain>
    </source>
</reference>
<evidence type="ECO:0000313" key="2">
    <source>
        <dbReference type="Proteomes" id="UP000727962"/>
    </source>
</evidence>
<name>A0A931LTC7_FIMGI</name>
<dbReference type="EMBL" id="JACOSL010000011">
    <property type="protein sequence ID" value="MBI1755814.1"/>
    <property type="molecule type" value="Genomic_DNA"/>
</dbReference>
<evidence type="ECO:0000313" key="1">
    <source>
        <dbReference type="EMBL" id="MBI1755814.1"/>
    </source>
</evidence>
<organism evidence="1 2">
    <name type="scientific">Fimbriimonas ginsengisoli</name>
    <dbReference type="NCBI Taxonomy" id="1005039"/>
    <lineage>
        <taxon>Bacteria</taxon>
        <taxon>Bacillati</taxon>
        <taxon>Armatimonadota</taxon>
        <taxon>Fimbriimonadia</taxon>
        <taxon>Fimbriimonadales</taxon>
        <taxon>Fimbriimonadaceae</taxon>
        <taxon>Fimbriimonas</taxon>
    </lineage>
</organism>
<protein>
    <submittedName>
        <fullName evidence="1">Uncharacterized protein</fullName>
    </submittedName>
</protein>